<accession>A0ABR4P1P4</accession>
<keyword evidence="12" id="KW-1185">Reference proteome</keyword>
<evidence type="ECO:0000256" key="8">
    <source>
        <dbReference type="SAM" id="MobiDB-lite"/>
    </source>
</evidence>
<sequence length="548" mass="60151">MLLADHVSPSPNLSARETYIIMDDASPASSPGVVSTTKMHHTSRNIPFQTTTPSATTTMAMNPVSPVSSKSADRPVGEELGISQLQLEGAEDPRNWRPRKKWIATLIVIFMTATIAFCSSIYTAAIIEIADDYGVSREISTLGVSTFLLGFASGPLIFAPLSEVVGRNKVYHATFLIFVFTQLACALAPNIAALLIFRFLSGFFGSPTVTNSAASLADVWPPSLRSVPFALFSAASFLGPVIAPVVGGFLTQYTTWRWNFWLLLIISSVIYLTMIFFLPETYAPHLLQEKRRTISTEHVRYDLLLSQWRVSLTRPWIMLFTEPIVFSLSLYMAFVYGILYLDFTAYPIVFATTRNWSPGIAGLSFLGIGTGMVISTIASPFINKVHSRAVRKLGPVPEARLPHLIILAWAIPVGLFWFAWTALPPTHWIVPILAGVPFGLGLVPVFLGITAYLADCYGNHSASALAANAVLRSVFGAVFPLFARQMYKSLGTPWATSLLGFIAAALAPLPWFFYKFGPKLRDVSKYHRKTMEAEMAEVRSSHASMSSA</sequence>
<evidence type="ECO:0000256" key="3">
    <source>
        <dbReference type="ARBA" id="ARBA00022475"/>
    </source>
</evidence>
<dbReference type="InterPro" id="IPR036259">
    <property type="entry name" value="MFS_trans_sf"/>
</dbReference>
<evidence type="ECO:0000259" key="10">
    <source>
        <dbReference type="PROSITE" id="PS50850"/>
    </source>
</evidence>
<feature type="transmembrane region" description="Helical" evidence="9">
    <location>
        <begin position="465"/>
        <end position="482"/>
    </location>
</feature>
<organism evidence="11 12">
    <name type="scientific">Phlyctema vagabunda</name>
    <dbReference type="NCBI Taxonomy" id="108571"/>
    <lineage>
        <taxon>Eukaryota</taxon>
        <taxon>Fungi</taxon>
        <taxon>Dikarya</taxon>
        <taxon>Ascomycota</taxon>
        <taxon>Pezizomycotina</taxon>
        <taxon>Leotiomycetes</taxon>
        <taxon>Helotiales</taxon>
        <taxon>Dermateaceae</taxon>
        <taxon>Phlyctema</taxon>
    </lineage>
</organism>
<dbReference type="Proteomes" id="UP001629113">
    <property type="component" value="Unassembled WGS sequence"/>
</dbReference>
<dbReference type="EMBL" id="JBFCZG010000011">
    <property type="protein sequence ID" value="KAL3417226.1"/>
    <property type="molecule type" value="Genomic_DNA"/>
</dbReference>
<comment type="similarity">
    <text evidence="7">Belongs to the major facilitator superfamily. DHA1 family. Polyamines/proton antiporter (TC 2.A.1.2.16) subfamily.</text>
</comment>
<feature type="transmembrane region" description="Helical" evidence="9">
    <location>
        <begin position="102"/>
        <end position="127"/>
    </location>
</feature>
<keyword evidence="6 9" id="KW-0472">Membrane</keyword>
<keyword evidence="4 9" id="KW-0812">Transmembrane</keyword>
<feature type="transmembrane region" description="Helical" evidence="9">
    <location>
        <begin position="403"/>
        <end position="422"/>
    </location>
</feature>
<evidence type="ECO:0000256" key="4">
    <source>
        <dbReference type="ARBA" id="ARBA00022692"/>
    </source>
</evidence>
<feature type="compositionally biased region" description="Low complexity" evidence="8">
    <location>
        <begin position="50"/>
        <end position="61"/>
    </location>
</feature>
<evidence type="ECO:0000256" key="2">
    <source>
        <dbReference type="ARBA" id="ARBA00022448"/>
    </source>
</evidence>
<evidence type="ECO:0000256" key="6">
    <source>
        <dbReference type="ARBA" id="ARBA00023136"/>
    </source>
</evidence>
<keyword evidence="2" id="KW-0813">Transport</keyword>
<feature type="transmembrane region" description="Helical" evidence="9">
    <location>
        <begin position="494"/>
        <end position="514"/>
    </location>
</feature>
<proteinExistence type="inferred from homology"/>
<dbReference type="PANTHER" id="PTHR23502:SF186">
    <property type="entry name" value="MAJOR FACILITATOR SUPERFAMILY (MFS) PROFILE DOMAIN-CONTAINING PROTEIN"/>
    <property type="match status" value="1"/>
</dbReference>
<keyword evidence="3" id="KW-1003">Cell membrane</keyword>
<evidence type="ECO:0000256" key="5">
    <source>
        <dbReference type="ARBA" id="ARBA00022989"/>
    </source>
</evidence>
<feature type="region of interest" description="Disordered" evidence="8">
    <location>
        <begin position="31"/>
        <end position="74"/>
    </location>
</feature>
<gene>
    <name evidence="11" type="ORF">PVAG01_11226</name>
</gene>
<dbReference type="Gene3D" id="1.20.1250.20">
    <property type="entry name" value="MFS general substrate transporter like domains"/>
    <property type="match status" value="1"/>
</dbReference>
<dbReference type="PANTHER" id="PTHR23502">
    <property type="entry name" value="MAJOR FACILITATOR SUPERFAMILY"/>
    <property type="match status" value="1"/>
</dbReference>
<name>A0ABR4P1P4_9HELO</name>
<feature type="transmembrane region" description="Helical" evidence="9">
    <location>
        <begin position="229"/>
        <end position="252"/>
    </location>
</feature>
<evidence type="ECO:0000313" key="11">
    <source>
        <dbReference type="EMBL" id="KAL3417226.1"/>
    </source>
</evidence>
<reference evidence="11 12" key="1">
    <citation type="submission" date="2024-06" db="EMBL/GenBank/DDBJ databases">
        <title>Complete genome of Phlyctema vagabunda strain 19-DSS-EL-015.</title>
        <authorList>
            <person name="Fiorenzani C."/>
        </authorList>
    </citation>
    <scope>NUCLEOTIDE SEQUENCE [LARGE SCALE GENOMIC DNA]</scope>
    <source>
        <strain evidence="11 12">19-DSS-EL-015</strain>
    </source>
</reference>
<feature type="domain" description="Major facilitator superfamily (MFS) profile" evidence="10">
    <location>
        <begin position="104"/>
        <end position="521"/>
    </location>
</feature>
<evidence type="ECO:0000256" key="1">
    <source>
        <dbReference type="ARBA" id="ARBA00004651"/>
    </source>
</evidence>
<evidence type="ECO:0000313" key="12">
    <source>
        <dbReference type="Proteomes" id="UP001629113"/>
    </source>
</evidence>
<dbReference type="InterPro" id="IPR020846">
    <property type="entry name" value="MFS_dom"/>
</dbReference>
<dbReference type="Pfam" id="PF07690">
    <property type="entry name" value="MFS_1"/>
    <property type="match status" value="1"/>
</dbReference>
<feature type="transmembrane region" description="Helical" evidence="9">
    <location>
        <begin position="316"/>
        <end position="339"/>
    </location>
</feature>
<evidence type="ECO:0000256" key="9">
    <source>
        <dbReference type="SAM" id="Phobius"/>
    </source>
</evidence>
<dbReference type="PROSITE" id="PS50850">
    <property type="entry name" value="MFS"/>
    <property type="match status" value="1"/>
</dbReference>
<feature type="transmembrane region" description="Helical" evidence="9">
    <location>
        <begin position="428"/>
        <end position="453"/>
    </location>
</feature>
<keyword evidence="5 9" id="KW-1133">Transmembrane helix</keyword>
<protein>
    <submittedName>
        <fullName evidence="11">Major facilitator superfamily transporter</fullName>
    </submittedName>
</protein>
<dbReference type="CDD" id="cd17323">
    <property type="entry name" value="MFS_Tpo1_MDR_like"/>
    <property type="match status" value="1"/>
</dbReference>
<evidence type="ECO:0000256" key="7">
    <source>
        <dbReference type="ARBA" id="ARBA00038459"/>
    </source>
</evidence>
<comment type="caution">
    <text evidence="11">The sequence shown here is derived from an EMBL/GenBank/DDBJ whole genome shotgun (WGS) entry which is preliminary data.</text>
</comment>
<feature type="transmembrane region" description="Helical" evidence="9">
    <location>
        <begin position="170"/>
        <end position="189"/>
    </location>
</feature>
<comment type="subcellular location">
    <subcellularLocation>
        <location evidence="1">Cell membrane</location>
        <topology evidence="1">Multi-pass membrane protein</topology>
    </subcellularLocation>
</comment>
<feature type="transmembrane region" description="Helical" evidence="9">
    <location>
        <begin position="258"/>
        <end position="278"/>
    </location>
</feature>
<dbReference type="SUPFAM" id="SSF103473">
    <property type="entry name" value="MFS general substrate transporter"/>
    <property type="match status" value="1"/>
</dbReference>
<feature type="transmembrane region" description="Helical" evidence="9">
    <location>
        <begin position="139"/>
        <end position="158"/>
    </location>
</feature>
<feature type="transmembrane region" description="Helical" evidence="9">
    <location>
        <begin position="359"/>
        <end position="382"/>
    </location>
</feature>
<dbReference type="InterPro" id="IPR011701">
    <property type="entry name" value="MFS"/>
</dbReference>